<dbReference type="PIRSF" id="PIRSF003135">
    <property type="entry name" value="Primosomal_n"/>
    <property type="match status" value="1"/>
</dbReference>
<dbReference type="HAMAP" id="MF_00720">
    <property type="entry name" value="PriB"/>
    <property type="match status" value="1"/>
</dbReference>
<keyword evidence="1" id="KW-0235">DNA replication</keyword>
<dbReference type="Pfam" id="PF22657">
    <property type="entry name" value="SSB_1"/>
    <property type="match status" value="1"/>
</dbReference>
<dbReference type="AlphaFoldDB" id="A0A1V0HPF0"/>
<reference evidence="2 3" key="1">
    <citation type="submission" date="2015-10" db="EMBL/GenBank/DDBJ databases">
        <title>Survey of human and primate louse endosymbionts.</title>
        <authorList>
            <person name="Boyd B.M."/>
        </authorList>
    </citation>
    <scope>NUCLEOTIDE SEQUENCE [LARGE SCALE GENOMIC DNA]</scope>
    <source>
        <strain evidence="2 3">HPNA</strain>
    </source>
</reference>
<keyword evidence="1" id="KW-0238">DNA-binding</keyword>
<proteinExistence type="inferred from homology"/>
<comment type="function">
    <text evidence="1">Involved in the restart of stalled replication forks, which reloads the replicative helicase on sites other than the origin of replication; the PriA-PriB pathway is the major replication restart pathway. During primosome assembly it facilitates complex formation between PriA and DnaT on DNA; stabilizes PriA on DNA. Stimulates the DNA unwinding activity of PriA helicase.</text>
</comment>
<dbReference type="STRING" id="428412.AOE58_00960"/>
<sequence>MNFNKLVLSGIVHKFIFSKTSPSEIPHYYFLLRHFSKQEEAMLQRNVWCNIMIIASGKKFKRKIEKIHIGSKIIVYGFLNSNYNHNGLQNLVLHAKLIKLINFSGENKSDSSRSS</sequence>
<keyword evidence="1" id="KW-0639">Primosome</keyword>
<dbReference type="GO" id="GO:1990077">
    <property type="term" value="C:primosome complex"/>
    <property type="evidence" value="ECO:0007669"/>
    <property type="project" value="UniProtKB-UniRule"/>
</dbReference>
<dbReference type="Proteomes" id="UP000243729">
    <property type="component" value="Chromosome"/>
</dbReference>
<dbReference type="EMBL" id="CP012846">
    <property type="protein sequence ID" value="ARC54611.1"/>
    <property type="molecule type" value="Genomic_DNA"/>
</dbReference>
<accession>A0A1V0HPF0</accession>
<name>A0A1V0HPF0_9ENTR</name>
<comment type="subunit">
    <text evidence="1">Homodimer. Interacts with PriA and DnaT. Component of the replication restart primosome. Primosome assembly occurs via a 'hand-off' mechanism. PriA binds to replication forks, subsequently PriB then DnaT bind; DnaT then displaces ssDNA to generate the helicase loading substrate.</text>
</comment>
<dbReference type="GO" id="GO:0003697">
    <property type="term" value="F:single-stranded DNA binding"/>
    <property type="evidence" value="ECO:0007669"/>
    <property type="project" value="UniProtKB-UniRule"/>
</dbReference>
<evidence type="ECO:0000256" key="1">
    <source>
        <dbReference type="HAMAP-Rule" id="MF_00720"/>
    </source>
</evidence>
<dbReference type="GO" id="GO:0006269">
    <property type="term" value="P:DNA replication, synthesis of primer"/>
    <property type="evidence" value="ECO:0007669"/>
    <property type="project" value="UniProtKB-KW"/>
</dbReference>
<dbReference type="SUPFAM" id="SSF50249">
    <property type="entry name" value="Nucleic acid-binding proteins"/>
    <property type="match status" value="1"/>
</dbReference>
<organism evidence="2 3">
    <name type="scientific">Candidatus Riesia pthiripubis</name>
    <dbReference type="NCBI Taxonomy" id="428412"/>
    <lineage>
        <taxon>Bacteria</taxon>
        <taxon>Pseudomonadati</taxon>
        <taxon>Pseudomonadota</taxon>
        <taxon>Gammaproteobacteria</taxon>
        <taxon>Enterobacterales</taxon>
        <taxon>Enterobacteriaceae</taxon>
        <taxon>Candidatus Riesia</taxon>
    </lineage>
</organism>
<keyword evidence="3" id="KW-1185">Reference proteome</keyword>
<gene>
    <name evidence="1" type="primary">priB</name>
    <name evidence="2" type="ORF">AOE58_00960</name>
</gene>
<comment type="similarity">
    <text evidence="1">Belongs to the PriB family.</text>
</comment>
<dbReference type="NCBIfam" id="TIGR04418">
    <property type="entry name" value="PriB_gamma"/>
    <property type="match status" value="1"/>
</dbReference>
<protein>
    <recommendedName>
        <fullName evidence="1">Replication restart protein PriB</fullName>
    </recommendedName>
</protein>
<dbReference type="InterPro" id="IPR023646">
    <property type="entry name" value="Prisomal_replication_PriB"/>
</dbReference>
<dbReference type="InterPro" id="IPR012340">
    <property type="entry name" value="NA-bd_OB-fold"/>
</dbReference>
<evidence type="ECO:0000313" key="2">
    <source>
        <dbReference type="EMBL" id="ARC54611.1"/>
    </source>
</evidence>
<dbReference type="Gene3D" id="2.40.50.140">
    <property type="entry name" value="Nucleic acid-binding proteins"/>
    <property type="match status" value="1"/>
</dbReference>
<evidence type="ECO:0000313" key="3">
    <source>
        <dbReference type="Proteomes" id="UP000243729"/>
    </source>
</evidence>